<organism evidence="2">
    <name type="scientific">Puccinia triticina (isolate 1-1 / race 1 (BBBD))</name>
    <name type="common">Brown leaf rust fungus</name>
    <dbReference type="NCBI Taxonomy" id="630390"/>
    <lineage>
        <taxon>Eukaryota</taxon>
        <taxon>Fungi</taxon>
        <taxon>Dikarya</taxon>
        <taxon>Basidiomycota</taxon>
        <taxon>Pucciniomycotina</taxon>
        <taxon>Pucciniomycetes</taxon>
        <taxon>Pucciniales</taxon>
        <taxon>Pucciniaceae</taxon>
        <taxon>Puccinia</taxon>
    </lineage>
</organism>
<name>A0A180GMM6_PUCT1</name>
<protein>
    <submittedName>
        <fullName evidence="2 3">Uncharacterized protein</fullName>
    </submittedName>
</protein>
<dbReference type="EMBL" id="ADAS02000046">
    <property type="protein sequence ID" value="OAV93841.1"/>
    <property type="molecule type" value="Genomic_DNA"/>
</dbReference>
<dbReference type="AlphaFoldDB" id="A0A180GMM6"/>
<accession>A0A180GMM6</accession>
<feature type="region of interest" description="Disordered" evidence="1">
    <location>
        <begin position="115"/>
        <end position="138"/>
    </location>
</feature>
<gene>
    <name evidence="2" type="ORF">PTTG_27176</name>
</gene>
<dbReference type="EnsemblFungi" id="PTTG_27176-t43_1">
    <property type="protein sequence ID" value="PTTG_27176-t43_1-p1"/>
    <property type="gene ID" value="PTTG_27176"/>
</dbReference>
<dbReference type="Proteomes" id="UP000005240">
    <property type="component" value="Unassembled WGS sequence"/>
</dbReference>
<evidence type="ECO:0000313" key="2">
    <source>
        <dbReference type="EMBL" id="OAV93841.1"/>
    </source>
</evidence>
<sequence>MSRLSGTVAVIDLRPGSQGGNPIALGAPHRPRCVIDVWLCQHISTRHLHRIPLNLNMAPRPRLTLLDYGHRAIVTTCAAASVYGLWAIWQIHNANIAAGAEYMRILKIEQDKAQAEGRVPPQRLDKPASFYNSNESLS</sequence>
<keyword evidence="4" id="KW-1185">Reference proteome</keyword>
<dbReference type="VEuPathDB" id="FungiDB:PTTG_27176"/>
<evidence type="ECO:0000256" key="1">
    <source>
        <dbReference type="SAM" id="MobiDB-lite"/>
    </source>
</evidence>
<evidence type="ECO:0000313" key="3">
    <source>
        <dbReference type="EnsemblFungi" id="PTTG_27176-t43_1-p1"/>
    </source>
</evidence>
<evidence type="ECO:0000313" key="4">
    <source>
        <dbReference type="Proteomes" id="UP000005240"/>
    </source>
</evidence>
<reference evidence="2" key="1">
    <citation type="submission" date="2009-11" db="EMBL/GenBank/DDBJ databases">
        <authorList>
            <consortium name="The Broad Institute Genome Sequencing Platform"/>
            <person name="Ward D."/>
            <person name="Feldgarden M."/>
            <person name="Earl A."/>
            <person name="Young S.K."/>
            <person name="Zeng Q."/>
            <person name="Koehrsen M."/>
            <person name="Alvarado L."/>
            <person name="Berlin A."/>
            <person name="Bochicchio J."/>
            <person name="Borenstein D."/>
            <person name="Chapman S.B."/>
            <person name="Chen Z."/>
            <person name="Engels R."/>
            <person name="Freedman E."/>
            <person name="Gellesch M."/>
            <person name="Goldberg J."/>
            <person name="Griggs A."/>
            <person name="Gujja S."/>
            <person name="Heilman E."/>
            <person name="Heiman D."/>
            <person name="Hepburn T."/>
            <person name="Howarth C."/>
            <person name="Jen D."/>
            <person name="Larson L."/>
            <person name="Lewis B."/>
            <person name="Mehta T."/>
            <person name="Park D."/>
            <person name="Pearson M."/>
            <person name="Roberts A."/>
            <person name="Saif S."/>
            <person name="Shea T."/>
            <person name="Shenoy N."/>
            <person name="Sisk P."/>
            <person name="Stolte C."/>
            <person name="Sykes S."/>
            <person name="Thomson T."/>
            <person name="Walk T."/>
            <person name="White J."/>
            <person name="Yandava C."/>
            <person name="Izard J."/>
            <person name="Baranova O.V."/>
            <person name="Blanton J.M."/>
            <person name="Tanner A.C."/>
            <person name="Dewhirst F.E."/>
            <person name="Haas B."/>
            <person name="Nusbaum C."/>
            <person name="Birren B."/>
        </authorList>
    </citation>
    <scope>NUCLEOTIDE SEQUENCE [LARGE SCALE GENOMIC DNA]</scope>
    <source>
        <strain evidence="2">1-1 BBBD Race 1</strain>
    </source>
</reference>
<reference evidence="3 4" key="3">
    <citation type="journal article" date="2017" name="G3 (Bethesda)">
        <title>Comparative analysis highlights variable genome content of wheat rusts and divergence of the mating loci.</title>
        <authorList>
            <person name="Cuomo C.A."/>
            <person name="Bakkeren G."/>
            <person name="Khalil H.B."/>
            <person name="Panwar V."/>
            <person name="Joly D."/>
            <person name="Linning R."/>
            <person name="Sakthikumar S."/>
            <person name="Song X."/>
            <person name="Adiconis X."/>
            <person name="Fan L."/>
            <person name="Goldberg J.M."/>
            <person name="Levin J.Z."/>
            <person name="Young S."/>
            <person name="Zeng Q."/>
            <person name="Anikster Y."/>
            <person name="Bruce M."/>
            <person name="Wang M."/>
            <person name="Yin C."/>
            <person name="McCallum B."/>
            <person name="Szabo L.J."/>
            <person name="Hulbert S."/>
            <person name="Chen X."/>
            <person name="Fellers J.P."/>
        </authorList>
    </citation>
    <scope>NUCLEOTIDE SEQUENCE</scope>
    <source>
        <strain evidence="4">Isolate 1-1 / race 1 (BBBD)</strain>
        <strain evidence="3">isolate 1-1 / race 1 (BBBD)</strain>
    </source>
</reference>
<reference evidence="2" key="2">
    <citation type="submission" date="2016-05" db="EMBL/GenBank/DDBJ databases">
        <title>Comparative analysis highlights variable genome content of wheat rusts and divergence of the mating loci.</title>
        <authorList>
            <person name="Cuomo C.A."/>
            <person name="Bakkeren G."/>
            <person name="Szabo L."/>
            <person name="Khalil H."/>
            <person name="Joly D."/>
            <person name="Goldberg J."/>
            <person name="Young S."/>
            <person name="Zeng Q."/>
            <person name="Fellers J."/>
        </authorList>
    </citation>
    <scope>NUCLEOTIDE SEQUENCE [LARGE SCALE GENOMIC DNA]</scope>
    <source>
        <strain evidence="2">1-1 BBBD Race 1</strain>
    </source>
</reference>
<reference evidence="3" key="4">
    <citation type="submission" date="2025-05" db="UniProtKB">
        <authorList>
            <consortium name="EnsemblFungi"/>
        </authorList>
    </citation>
    <scope>IDENTIFICATION</scope>
    <source>
        <strain evidence="3">isolate 1-1 / race 1 (BBBD)</strain>
    </source>
</reference>
<proteinExistence type="predicted"/>